<dbReference type="InterPro" id="IPR011990">
    <property type="entry name" value="TPR-like_helical_dom_sf"/>
</dbReference>
<feature type="coiled-coil region" evidence="4">
    <location>
        <begin position="355"/>
        <end position="382"/>
    </location>
</feature>
<dbReference type="InterPro" id="IPR019734">
    <property type="entry name" value="TPR_rpt"/>
</dbReference>
<feature type="repeat" description="TPR" evidence="3">
    <location>
        <begin position="349"/>
        <end position="382"/>
    </location>
</feature>
<dbReference type="PANTHER" id="PTHR40841">
    <property type="entry name" value="SIDEROPHORE TRIACETYLFUSARININE C ESTERASE"/>
    <property type="match status" value="1"/>
</dbReference>
<keyword evidence="6" id="KW-1185">Reference proteome</keyword>
<dbReference type="SUPFAM" id="SSF48452">
    <property type="entry name" value="TPR-like"/>
    <property type="match status" value="1"/>
</dbReference>
<evidence type="ECO:0000256" key="1">
    <source>
        <dbReference type="ARBA" id="ARBA00005622"/>
    </source>
</evidence>
<keyword evidence="3" id="KW-0802">TPR repeat</keyword>
<proteinExistence type="inferred from homology"/>
<dbReference type="GO" id="GO:0016788">
    <property type="term" value="F:hydrolase activity, acting on ester bonds"/>
    <property type="evidence" value="ECO:0007669"/>
    <property type="project" value="TreeGrafter"/>
</dbReference>
<organism evidence="5 6">
    <name type="scientific">Zunongwangia pacifica</name>
    <dbReference type="NCBI Taxonomy" id="2911062"/>
    <lineage>
        <taxon>Bacteria</taxon>
        <taxon>Pseudomonadati</taxon>
        <taxon>Bacteroidota</taxon>
        <taxon>Flavobacteriia</taxon>
        <taxon>Flavobacteriales</taxon>
        <taxon>Flavobacteriaceae</taxon>
        <taxon>Zunongwangia</taxon>
    </lineage>
</organism>
<evidence type="ECO:0000313" key="5">
    <source>
        <dbReference type="EMBL" id="MCL6220327.1"/>
    </source>
</evidence>
<comment type="caution">
    <text evidence="5">The sequence shown here is derived from an EMBL/GenBank/DDBJ whole genome shotgun (WGS) entry which is preliminary data.</text>
</comment>
<name>A0A9X1ZSQ6_9FLAO</name>
<dbReference type="SMART" id="SM00028">
    <property type="entry name" value="TPR"/>
    <property type="match status" value="2"/>
</dbReference>
<comment type="similarity">
    <text evidence="1">Belongs to the esterase D family.</text>
</comment>
<keyword evidence="2" id="KW-0378">Hydrolase</keyword>
<dbReference type="SUPFAM" id="SSF53474">
    <property type="entry name" value="alpha/beta-Hydrolases"/>
    <property type="match status" value="1"/>
</dbReference>
<accession>A0A9X1ZSQ6</accession>
<dbReference type="PROSITE" id="PS50293">
    <property type="entry name" value="TPR_REGION"/>
    <property type="match status" value="1"/>
</dbReference>
<reference evidence="5" key="1">
    <citation type="submission" date="2022-01" db="EMBL/GenBank/DDBJ databases">
        <title>Genome sequencing of Zunongwangia sp. M21534 genome.</title>
        <authorList>
            <person name="Chen Y."/>
            <person name="Dong C."/>
            <person name="Shao Z."/>
        </authorList>
    </citation>
    <scope>NUCLEOTIDE SEQUENCE</scope>
    <source>
        <strain evidence="5">MCCC M21534</strain>
    </source>
</reference>
<dbReference type="InterPro" id="IPR029058">
    <property type="entry name" value="AB_hydrolase_fold"/>
</dbReference>
<evidence type="ECO:0000313" key="6">
    <source>
        <dbReference type="Proteomes" id="UP001139521"/>
    </source>
</evidence>
<dbReference type="InterPro" id="IPR052558">
    <property type="entry name" value="Siderophore_Hydrolase_D"/>
</dbReference>
<dbReference type="PANTHER" id="PTHR40841:SF2">
    <property type="entry name" value="SIDEROPHORE-DEGRADING ESTERASE (EUROFUNG)"/>
    <property type="match status" value="1"/>
</dbReference>
<dbReference type="Gene3D" id="3.40.50.1820">
    <property type="entry name" value="alpha/beta hydrolase"/>
    <property type="match status" value="1"/>
</dbReference>
<dbReference type="Pfam" id="PF13181">
    <property type="entry name" value="TPR_8"/>
    <property type="match status" value="1"/>
</dbReference>
<dbReference type="Proteomes" id="UP001139521">
    <property type="component" value="Unassembled WGS sequence"/>
</dbReference>
<sequence length="406" mass="47197">MKIYLLMLSLILSNYLSFSQNDISIGKSEILHSDILNEDRQLEIHLPKNYNNSDKEYPVMYLLDSYYNFTHTVGVTEFLYLNRLIPEMIIVGVRNTHRNRDLTTDSSQLSKEQQARMGTTGGADHFISFFKQELIPHIEKKYKAAPYRIIVGHSLGGLFNVYTFFKEPNLFNAYLTISPSLWYPNSLISEQLEKGFTINPENHTSFYMTLATENSGTMRGNTLKLSGTFENYKITHEDSNLRFKYQPMQEESHGSTNLPSLYKGLKFIFEPTLYEVPKSKEEILALGGALEVIEKTKEYYKQLSQNYGFEVSNEYALTDLGYSFLRIEEYDKYALKAFQDAIDSNPNSYNAFSNLGKAYENLEELEQAKQYYEKALKMVKETGDPEWEFYQVDLENLKKKIQDKKE</sequence>
<dbReference type="InterPro" id="IPR000801">
    <property type="entry name" value="Esterase-like"/>
</dbReference>
<keyword evidence="4" id="KW-0175">Coiled coil</keyword>
<evidence type="ECO:0000256" key="3">
    <source>
        <dbReference type="PROSITE-ProRule" id="PRU00339"/>
    </source>
</evidence>
<protein>
    <submittedName>
        <fullName evidence="5">Esterase</fullName>
    </submittedName>
</protein>
<evidence type="ECO:0000256" key="4">
    <source>
        <dbReference type="SAM" id="Coils"/>
    </source>
</evidence>
<dbReference type="AlphaFoldDB" id="A0A9X1ZSQ6"/>
<gene>
    <name evidence="5" type="ORF">L1967_18705</name>
</gene>
<dbReference type="Pfam" id="PF00756">
    <property type="entry name" value="Esterase"/>
    <property type="match status" value="1"/>
</dbReference>
<dbReference type="Gene3D" id="1.25.40.10">
    <property type="entry name" value="Tetratricopeptide repeat domain"/>
    <property type="match status" value="1"/>
</dbReference>
<dbReference type="RefSeq" id="WP_249603028.1">
    <property type="nucleotide sequence ID" value="NZ_JAKHSK010000037.1"/>
</dbReference>
<dbReference type="PROSITE" id="PS50005">
    <property type="entry name" value="TPR"/>
    <property type="match status" value="1"/>
</dbReference>
<dbReference type="EMBL" id="JAKHSK010000037">
    <property type="protein sequence ID" value="MCL6220327.1"/>
    <property type="molecule type" value="Genomic_DNA"/>
</dbReference>
<evidence type="ECO:0000256" key="2">
    <source>
        <dbReference type="ARBA" id="ARBA00022801"/>
    </source>
</evidence>